<organism evidence="1 2">
    <name type="scientific">Hymenobacter fodinae</name>
    <dbReference type="NCBI Taxonomy" id="2510796"/>
    <lineage>
        <taxon>Bacteria</taxon>
        <taxon>Pseudomonadati</taxon>
        <taxon>Bacteroidota</taxon>
        <taxon>Cytophagia</taxon>
        <taxon>Cytophagales</taxon>
        <taxon>Hymenobacteraceae</taxon>
        <taxon>Hymenobacter</taxon>
    </lineage>
</organism>
<dbReference type="OrthoDB" id="2112366at2"/>
<comment type="caution">
    <text evidence="1">The sequence shown here is derived from an EMBL/GenBank/DDBJ whole genome shotgun (WGS) entry which is preliminary data.</text>
</comment>
<proteinExistence type="predicted"/>
<protein>
    <submittedName>
        <fullName evidence="1">Uncharacterized protein</fullName>
    </submittedName>
</protein>
<dbReference type="AlphaFoldDB" id="A0A4Z0P6U0"/>
<evidence type="ECO:0000313" key="2">
    <source>
        <dbReference type="Proteomes" id="UP000298337"/>
    </source>
</evidence>
<name>A0A4Z0P6U0_9BACT</name>
<dbReference type="RefSeq" id="WP_135433630.1">
    <property type="nucleotide sequence ID" value="NZ_SRLA01000002.1"/>
</dbReference>
<sequence>MMTFDQNQYVLEMTTMVDKAIERLQSEHPDWEVYTVSIWTDLGAESSAISFDSKAHSDQHTDHYNQFIKPYREALLAKHEYKKAMLYAPVEGRNDNPADFELRDFGETKHTCFVIDWDNATEEDLWDILGPVLLQIGEYVLHKTAILKRHPEFELGINGKLDWYETTWSATGKSVNRLC</sequence>
<dbReference type="Proteomes" id="UP000298337">
    <property type="component" value="Unassembled WGS sequence"/>
</dbReference>
<evidence type="ECO:0000313" key="1">
    <source>
        <dbReference type="EMBL" id="TGE08011.1"/>
    </source>
</evidence>
<keyword evidence="2" id="KW-1185">Reference proteome</keyword>
<gene>
    <name evidence="1" type="ORF">EU556_09725</name>
</gene>
<accession>A0A4Z0P6U0</accession>
<dbReference type="EMBL" id="SRLA01000002">
    <property type="protein sequence ID" value="TGE08011.1"/>
    <property type="molecule type" value="Genomic_DNA"/>
</dbReference>
<reference evidence="1 2" key="1">
    <citation type="submission" date="2019-04" db="EMBL/GenBank/DDBJ databases">
        <authorList>
            <person name="Feng G."/>
            <person name="Zhang J."/>
            <person name="Zhu H."/>
        </authorList>
    </citation>
    <scope>NUCLEOTIDE SEQUENCE [LARGE SCALE GENOMIC DNA]</scope>
    <source>
        <strain evidence="1 2">92R-1</strain>
    </source>
</reference>